<dbReference type="Proteomes" id="UP000886047">
    <property type="component" value="Unassembled WGS sequence"/>
</dbReference>
<reference evidence="1" key="1">
    <citation type="journal article" date="2020" name="mSystems">
        <title>Genome- and Community-Level Interaction Insights into Carbon Utilization and Element Cycling Functions of Hydrothermarchaeota in Hydrothermal Sediment.</title>
        <authorList>
            <person name="Zhou Z."/>
            <person name="Liu Y."/>
            <person name="Xu W."/>
            <person name="Pan J."/>
            <person name="Luo Z.H."/>
            <person name="Li M."/>
        </authorList>
    </citation>
    <scope>NUCLEOTIDE SEQUENCE [LARGE SCALE GENOMIC DNA]</scope>
    <source>
        <strain evidence="1">SpSt-1217</strain>
    </source>
</reference>
<organism evidence="1">
    <name type="scientific">Mariniphaga anaerophila</name>
    <dbReference type="NCBI Taxonomy" id="1484053"/>
    <lineage>
        <taxon>Bacteria</taxon>
        <taxon>Pseudomonadati</taxon>
        <taxon>Bacteroidota</taxon>
        <taxon>Bacteroidia</taxon>
        <taxon>Marinilabiliales</taxon>
        <taxon>Prolixibacteraceae</taxon>
        <taxon>Mariniphaga</taxon>
    </lineage>
</organism>
<dbReference type="EMBL" id="DSDK01000785">
    <property type="protein sequence ID" value="HDR52701.1"/>
    <property type="molecule type" value="Genomic_DNA"/>
</dbReference>
<proteinExistence type="predicted"/>
<dbReference type="InterPro" id="IPR014942">
    <property type="entry name" value="AbiEii"/>
</dbReference>
<dbReference type="Pfam" id="PF08843">
    <property type="entry name" value="AbiEii"/>
    <property type="match status" value="1"/>
</dbReference>
<gene>
    <name evidence="1" type="ORF">ENN90_13965</name>
</gene>
<dbReference type="AlphaFoldDB" id="A0A831PS83"/>
<protein>
    <submittedName>
        <fullName evidence="1">Nucleotidyl transferase AbiEii/AbiGii toxin family protein</fullName>
    </submittedName>
</protein>
<evidence type="ECO:0000313" key="1">
    <source>
        <dbReference type="EMBL" id="HDR52701.1"/>
    </source>
</evidence>
<comment type="caution">
    <text evidence="1">The sequence shown here is derived from an EMBL/GenBank/DDBJ whole genome shotgun (WGS) entry which is preliminary data.</text>
</comment>
<dbReference type="Gene3D" id="3.10.450.620">
    <property type="entry name" value="JHP933, nucleotidyltransferase-like core domain"/>
    <property type="match status" value="1"/>
</dbReference>
<accession>A0A831PS83</accession>
<name>A0A831PS83_9BACT</name>
<dbReference type="GO" id="GO:0016740">
    <property type="term" value="F:transferase activity"/>
    <property type="evidence" value="ECO:0007669"/>
    <property type="project" value="UniProtKB-KW"/>
</dbReference>
<keyword evidence="1" id="KW-0808">Transferase</keyword>
<sequence>MLSLNEIKPFYPESLHNFERFLIREYLQYKILEIVFESNYENKLAFLGGTCLRIVYNNSRFSEDLDFDNFDLTESDFKEVTKTVENGLENLGYEVEIRNVLRGVYHCYVRFPELLYNIGLSQHREEKILIRLDTESHHFSYQPNQLILNKFDVFTQINSTPKDILLAQKFYAIINRKRNKGRDFFDIVFLLGLGEIPNYEYLSLKLGIDSPNELRQKILEKCNKINMKEMAQDVSPFLFNKKDEKKILLFPEYIKQAKLK</sequence>